<dbReference type="RefSeq" id="WP_141390760.1">
    <property type="nucleotide sequence ID" value="NZ_BJNZ01000027.1"/>
</dbReference>
<accession>A0A4Y4E0W4</accession>
<dbReference type="SUPFAM" id="SSF50998">
    <property type="entry name" value="Quinoprotein alcohol dehydrogenase-like"/>
    <property type="match status" value="1"/>
</dbReference>
<proteinExistence type="predicted"/>
<comment type="caution">
    <text evidence="1">The sequence shown here is derived from an EMBL/GenBank/DDBJ whole genome shotgun (WGS) entry which is preliminary data.</text>
</comment>
<organism evidence="1 2">
    <name type="scientific">Cellulosimicrobium cellulans</name>
    <name type="common">Arthrobacter luteus</name>
    <dbReference type="NCBI Taxonomy" id="1710"/>
    <lineage>
        <taxon>Bacteria</taxon>
        <taxon>Bacillati</taxon>
        <taxon>Actinomycetota</taxon>
        <taxon>Actinomycetes</taxon>
        <taxon>Micrococcales</taxon>
        <taxon>Promicromonosporaceae</taxon>
        <taxon>Cellulosimicrobium</taxon>
    </lineage>
</organism>
<sequence length="480" mass="49536">MLDPQSVPPFPVVNLRLDADGALFVDGARVVVPEVESPTTVGVQAVAEYVRAHHLNAVRVRAATPDGVFQMIVTATGEAIDTTPLPQSVAPRRRPLLLAAIGTSVVAVLSLTAVGVALAGGEDPAPPAATGPTTPASLPGAGANLPVLSPPGFAQKATWALPVAPRSTPTLLADGRVVLTDPDGELRIVDGATATTTWTGSKARSEVTPAEVQGRPVLAASSGEELSLWPLDMSADDWDGSPVTLDLTARGRVTYLGSVPLVALENQTVALFDGDGLTRRDVPVGARPVLATADGVIAVGADTWWLVPADGEPQEHELPRPTGSTGKPLVVSAATDSQLVVTWSTGDDGAVAALIDLADGTIRASSPVEAGAIRADDVPLHDPTGESMTLGSVLVDYSSTPHVAQLENITPTAVHGRTVYGSSDRRAAVSASTGTVRVYGESTTPALPFAVTDDFAYFVAEKVDQTLLYALPRTNERTNP</sequence>
<evidence type="ECO:0000313" key="1">
    <source>
        <dbReference type="EMBL" id="GED11339.1"/>
    </source>
</evidence>
<dbReference type="InterPro" id="IPR011047">
    <property type="entry name" value="Quinoprotein_ADH-like_sf"/>
</dbReference>
<gene>
    <name evidence="1" type="ORF">CCE02nite_33380</name>
</gene>
<dbReference type="EMBL" id="BJNZ01000027">
    <property type="protein sequence ID" value="GED11339.1"/>
    <property type="molecule type" value="Genomic_DNA"/>
</dbReference>
<name>A0A4Y4E0W4_CELCE</name>
<evidence type="ECO:0000313" key="2">
    <source>
        <dbReference type="Proteomes" id="UP000316659"/>
    </source>
</evidence>
<dbReference type="Proteomes" id="UP000316659">
    <property type="component" value="Unassembled WGS sequence"/>
</dbReference>
<reference evidence="1 2" key="1">
    <citation type="submission" date="2019-06" db="EMBL/GenBank/DDBJ databases">
        <title>Whole genome shotgun sequence of Cellulosimicrobium cellulans NBRC 15516.</title>
        <authorList>
            <person name="Hosoyama A."/>
            <person name="Uohara A."/>
            <person name="Ohji S."/>
            <person name="Ichikawa N."/>
        </authorList>
    </citation>
    <scope>NUCLEOTIDE SEQUENCE [LARGE SCALE GENOMIC DNA]</scope>
    <source>
        <strain evidence="1 2">NBRC 15516</strain>
    </source>
</reference>
<dbReference type="AlphaFoldDB" id="A0A4Y4E0W4"/>
<protein>
    <submittedName>
        <fullName evidence="1">Uncharacterized protein</fullName>
    </submittedName>
</protein>